<feature type="compositionally biased region" description="Low complexity" evidence="1">
    <location>
        <begin position="35"/>
        <end position="50"/>
    </location>
</feature>
<comment type="caution">
    <text evidence="2">The sequence shown here is derived from an EMBL/GenBank/DDBJ whole genome shotgun (WGS) entry which is preliminary data.</text>
</comment>
<dbReference type="RefSeq" id="WP_349183277.1">
    <property type="nucleotide sequence ID" value="NZ_JBBNGS010000027.1"/>
</dbReference>
<dbReference type="Proteomes" id="UP001478817">
    <property type="component" value="Unassembled WGS sequence"/>
</dbReference>
<dbReference type="EMBL" id="JBBNGS010000027">
    <property type="protein sequence ID" value="MEQ2638598.1"/>
    <property type="molecule type" value="Genomic_DNA"/>
</dbReference>
<proteinExistence type="predicted"/>
<accession>A0ABV1II74</accession>
<evidence type="ECO:0000313" key="3">
    <source>
        <dbReference type="Proteomes" id="UP001478817"/>
    </source>
</evidence>
<name>A0ABV1II74_9ACTN</name>
<evidence type="ECO:0000256" key="1">
    <source>
        <dbReference type="SAM" id="MobiDB-lite"/>
    </source>
</evidence>
<feature type="compositionally biased region" description="Low complexity" evidence="1">
    <location>
        <begin position="61"/>
        <end position="77"/>
    </location>
</feature>
<keyword evidence="3" id="KW-1185">Reference proteome</keyword>
<gene>
    <name evidence="2" type="ORF">AAAT05_09650</name>
</gene>
<feature type="region of interest" description="Disordered" evidence="1">
    <location>
        <begin position="35"/>
        <end position="80"/>
    </location>
</feature>
<protein>
    <submittedName>
        <fullName evidence="2">Uncharacterized protein</fullName>
    </submittedName>
</protein>
<organism evidence="2 3">
    <name type="scientific">Paratractidigestivibacter faecalis</name>
    <dbReference type="NCBI Taxonomy" id="2292441"/>
    <lineage>
        <taxon>Bacteria</taxon>
        <taxon>Bacillati</taxon>
        <taxon>Actinomycetota</taxon>
        <taxon>Coriobacteriia</taxon>
        <taxon>Coriobacteriales</taxon>
        <taxon>Atopobiaceae</taxon>
        <taxon>Paratractidigestivibacter</taxon>
    </lineage>
</organism>
<reference evidence="2 3" key="1">
    <citation type="submission" date="2024-04" db="EMBL/GenBank/DDBJ databases">
        <title>Human intestinal bacterial collection.</title>
        <authorList>
            <person name="Pauvert C."/>
            <person name="Hitch T.C.A."/>
            <person name="Clavel T."/>
        </authorList>
    </citation>
    <scope>NUCLEOTIDE SEQUENCE [LARGE SCALE GENOMIC DNA]</scope>
    <source>
        <strain evidence="2 3">CLA-AA-H197</strain>
    </source>
</reference>
<evidence type="ECO:0000313" key="2">
    <source>
        <dbReference type="EMBL" id="MEQ2638598.1"/>
    </source>
</evidence>
<sequence>MSITPNREELAGREMGKRLLAVATAAALLAPSVQPAPAGAAPANGATGDASSNRRVEPNAKKAPATAAEAKAQLDAAQKTADDAQRAYDVAAAAAAEANGAYDDAYAAARSIDDARIEQREVDQTYTADMTDPDNGISGLAARKVWRSILSQLLCSSTKKFKYSEVERGGRRAKLIEPLD</sequence>